<dbReference type="Proteomes" id="UP000248790">
    <property type="component" value="Unassembled WGS sequence"/>
</dbReference>
<keyword evidence="1" id="KW-0175">Coiled coil</keyword>
<dbReference type="PANTHER" id="PTHR32114:SF2">
    <property type="entry name" value="ABC TRANSPORTER ABCH.3"/>
    <property type="match status" value="1"/>
</dbReference>
<keyword evidence="4" id="KW-0540">Nuclease</keyword>
<keyword evidence="4" id="KW-0269">Exonuclease</keyword>
<reference evidence="4 5" key="1">
    <citation type="submission" date="2018-06" db="EMBL/GenBank/DDBJ databases">
        <title>Genomic Encyclopedia of Archaeal and Bacterial Type Strains, Phase II (KMG-II): from individual species to whole genera.</title>
        <authorList>
            <person name="Goeker M."/>
        </authorList>
    </citation>
    <scope>NUCLEOTIDE SEQUENCE [LARGE SCALE GENOMIC DNA]</scope>
    <source>
        <strain evidence="4 5">DSM 21851</strain>
    </source>
</reference>
<protein>
    <submittedName>
        <fullName evidence="4">Exonuclease SbcC</fullName>
    </submittedName>
</protein>
<dbReference type="RefSeq" id="WP_111628831.1">
    <property type="nucleotide sequence ID" value="NZ_QLMC01000003.1"/>
</dbReference>
<dbReference type="AlphaFoldDB" id="A0A327WX48"/>
<dbReference type="GO" id="GO:0016887">
    <property type="term" value="F:ATP hydrolysis activity"/>
    <property type="evidence" value="ECO:0007669"/>
    <property type="project" value="InterPro"/>
</dbReference>
<name>A0A327WX48_LARAB</name>
<keyword evidence="5" id="KW-1185">Reference proteome</keyword>
<accession>A0A327WX48</accession>
<dbReference type="Pfam" id="PF13558">
    <property type="entry name" value="SbcC_Walker_B"/>
    <property type="match status" value="1"/>
</dbReference>
<organism evidence="4 5">
    <name type="scientific">Larkinella arboricola</name>
    <dbReference type="NCBI Taxonomy" id="643671"/>
    <lineage>
        <taxon>Bacteria</taxon>
        <taxon>Pseudomonadati</taxon>
        <taxon>Bacteroidota</taxon>
        <taxon>Cytophagia</taxon>
        <taxon>Cytophagales</taxon>
        <taxon>Spirosomataceae</taxon>
        <taxon>Larkinella</taxon>
    </lineage>
</organism>
<feature type="region of interest" description="Disordered" evidence="2">
    <location>
        <begin position="777"/>
        <end position="804"/>
    </location>
</feature>
<evidence type="ECO:0000259" key="3">
    <source>
        <dbReference type="Pfam" id="PF13476"/>
    </source>
</evidence>
<dbReference type="EMBL" id="QLMC01000003">
    <property type="protein sequence ID" value="RAJ97877.1"/>
    <property type="molecule type" value="Genomic_DNA"/>
</dbReference>
<feature type="coiled-coil region" evidence="1">
    <location>
        <begin position="224"/>
        <end position="285"/>
    </location>
</feature>
<gene>
    <name evidence="4" type="ORF">LX87_02783</name>
</gene>
<comment type="caution">
    <text evidence="4">The sequence shown here is derived from an EMBL/GenBank/DDBJ whole genome shotgun (WGS) entry which is preliminary data.</text>
</comment>
<dbReference type="OrthoDB" id="9795626at2"/>
<feature type="coiled-coil region" evidence="1">
    <location>
        <begin position="326"/>
        <end position="353"/>
    </location>
</feature>
<evidence type="ECO:0000313" key="5">
    <source>
        <dbReference type="Proteomes" id="UP000248790"/>
    </source>
</evidence>
<sequence>MKIRQIRFRNINSFYGEHPPIQFNEGLLSTTGLFVISGPTGAGKSTLLDVITLALFNRVPRISGAISNSSIIEEGILVNQQAALEPGTAAYAEIEYEVGGKAYRSRWSIKKNRNGNWNNYEMEIAFLPEGQTEGQLLPIKGLSEFPKKNEELIGLTYDQFIRSIVLAQGAFDQFLKARAAERSKMLERITGTEIYRQLSQRAHQVNREYELKIADKQKEGRLIQTLTEEEVEQLKQEQKAVERRLKEVSNEIELYAAEDALLRRMAEAESQLAVLNQREQLLETKQNAFADEAKRLHRHELVADLATDLVDLTHIEKNREREAVNQRAAQAQLATLNQQLAELVGKAQILTHQPTLTAQTLVEEVDHFRSRVLEVTQQINTERDKVRQPLELIKETVKDAKHGWLRALDTRNIDETYQQVKEKKQEIGVHLVQLERDYPALTLETVRSEINRLIEQNNHLTGLYTILKQQQDRLLDGMNLNDRITSQLELIRNQEPLRQQMADELGELEGKKKQLDEQKVRLSQEANLEELRKALQDGKPCPLCGSVEHPYAQHYINQMGTLELQLQWVTRDWEAKKKEYDELNKKLIQAESDCASYTQQRDELRKLYSQKRTEISQNLTALALDASLTPEQILDQQELNRIQREELSTLQSLWEQEDTLKRLETDLQTVLESTAKGQQLKREKEKLYAGDDIREVCERLTGQFGRLNTQIATQTDLLTNAVTAFTAFDQQYTASANTLQPALEERGLNDVDSARAWLLDPATLRRLQDQKKELENEANEIRRKRQEESSKRQEAVQNRKTEDSAEEIAEKLKALKTEERQKIERVGYFKNQIDSDRDSRKIQKKLASELTRLEADARPWRELDRLIGSAKGDDYSKFAQGLTLAQLIGLANRRLKDLSDRYLLLKPRDGQDELYVVDLYQGSTERTVSSLSGGETFTLSLALALGLSDLASQNVQIESLFIDEGFGTLDPDALDTAIAMLEKLQHDSKKTIGIISHRHEIKERISVQIQVEKGMEGNSKIKVLEL</sequence>
<dbReference type="SUPFAM" id="SSF52540">
    <property type="entry name" value="P-loop containing nucleoside triphosphate hydrolases"/>
    <property type="match status" value="2"/>
</dbReference>
<evidence type="ECO:0000313" key="4">
    <source>
        <dbReference type="EMBL" id="RAJ97877.1"/>
    </source>
</evidence>
<feature type="coiled-coil region" evidence="1">
    <location>
        <begin position="498"/>
        <end position="532"/>
    </location>
</feature>
<feature type="coiled-coil region" evidence="1">
    <location>
        <begin position="573"/>
        <end position="607"/>
    </location>
</feature>
<keyword evidence="4" id="KW-0378">Hydrolase</keyword>
<dbReference type="Gene3D" id="3.40.50.300">
    <property type="entry name" value="P-loop containing nucleotide triphosphate hydrolases"/>
    <property type="match status" value="2"/>
</dbReference>
<dbReference type="InterPro" id="IPR038729">
    <property type="entry name" value="Rad50/SbcC_AAA"/>
</dbReference>
<dbReference type="InterPro" id="IPR027417">
    <property type="entry name" value="P-loop_NTPase"/>
</dbReference>
<feature type="domain" description="Rad50/SbcC-type AAA" evidence="3">
    <location>
        <begin position="6"/>
        <end position="253"/>
    </location>
</feature>
<dbReference type="GO" id="GO:0004527">
    <property type="term" value="F:exonuclease activity"/>
    <property type="evidence" value="ECO:0007669"/>
    <property type="project" value="UniProtKB-KW"/>
</dbReference>
<dbReference type="Pfam" id="PF13476">
    <property type="entry name" value="AAA_23"/>
    <property type="match status" value="1"/>
</dbReference>
<proteinExistence type="predicted"/>
<evidence type="ECO:0000256" key="1">
    <source>
        <dbReference type="SAM" id="Coils"/>
    </source>
</evidence>
<dbReference type="PANTHER" id="PTHR32114">
    <property type="entry name" value="ABC TRANSPORTER ABCH.3"/>
    <property type="match status" value="1"/>
</dbReference>
<dbReference type="GO" id="GO:0006302">
    <property type="term" value="P:double-strand break repair"/>
    <property type="evidence" value="ECO:0007669"/>
    <property type="project" value="InterPro"/>
</dbReference>
<evidence type="ECO:0000256" key="2">
    <source>
        <dbReference type="SAM" id="MobiDB-lite"/>
    </source>
</evidence>